<accession>A0A1I6L061</accession>
<dbReference type="Proteomes" id="UP000199062">
    <property type="component" value="Unassembled WGS sequence"/>
</dbReference>
<dbReference type="OrthoDB" id="260878at2157"/>
<evidence type="ECO:0008006" key="3">
    <source>
        <dbReference type="Google" id="ProtNLM"/>
    </source>
</evidence>
<keyword evidence="2" id="KW-1185">Reference proteome</keyword>
<proteinExistence type="predicted"/>
<sequence>MGSFATSVQASLRDQLAVRHPELEWETEYHIAGTPVDVAGTTDSHLYLLELEWRRADPADNAAKLFRHLDEETVEGTTVVLFQIFTEYYQLARGGVSSKRKNAEFVGRIATETIDQLTYRPVEFELDPPKRGADRPENWEEIADETAVRISNLISDDEPES</sequence>
<name>A0A1I6L061_9EURY</name>
<reference evidence="1 2" key="1">
    <citation type="submission" date="2016-10" db="EMBL/GenBank/DDBJ databases">
        <authorList>
            <person name="de Groot N.N."/>
        </authorList>
    </citation>
    <scope>NUCLEOTIDE SEQUENCE [LARGE SCALE GENOMIC DNA]</scope>
    <source>
        <strain evidence="1 2">CGMCC 1.10457</strain>
    </source>
</reference>
<dbReference type="STRING" id="767519.SAMN05216559_1729"/>
<dbReference type="AlphaFoldDB" id="A0A1I6L061"/>
<evidence type="ECO:0000313" key="2">
    <source>
        <dbReference type="Proteomes" id="UP000199062"/>
    </source>
</evidence>
<organism evidence="1 2">
    <name type="scientific">Halomicrobium zhouii</name>
    <dbReference type="NCBI Taxonomy" id="767519"/>
    <lineage>
        <taxon>Archaea</taxon>
        <taxon>Methanobacteriati</taxon>
        <taxon>Methanobacteriota</taxon>
        <taxon>Stenosarchaea group</taxon>
        <taxon>Halobacteria</taxon>
        <taxon>Halobacteriales</taxon>
        <taxon>Haloarculaceae</taxon>
        <taxon>Halomicrobium</taxon>
    </lineage>
</organism>
<protein>
    <recommendedName>
        <fullName evidence="3">Restriction endonuclease</fullName>
    </recommendedName>
</protein>
<evidence type="ECO:0000313" key="1">
    <source>
        <dbReference type="EMBL" id="SFR96883.1"/>
    </source>
</evidence>
<dbReference type="EMBL" id="FOZK01000002">
    <property type="protein sequence ID" value="SFR96883.1"/>
    <property type="molecule type" value="Genomic_DNA"/>
</dbReference>
<gene>
    <name evidence="1" type="ORF">SAMN05216559_1729</name>
</gene>